<feature type="binding site" evidence="8">
    <location>
        <position position="52"/>
    </location>
    <ligand>
        <name>ATP</name>
        <dbReference type="ChEBI" id="CHEBI:30616"/>
    </ligand>
</feature>
<dbReference type="Proteomes" id="UP001177023">
    <property type="component" value="Unassembled WGS sequence"/>
</dbReference>
<dbReference type="InterPro" id="IPR017441">
    <property type="entry name" value="Protein_kinase_ATP_BS"/>
</dbReference>
<keyword evidence="13" id="KW-1185">Reference proteome</keyword>
<feature type="region of interest" description="Disordered" evidence="10">
    <location>
        <begin position="512"/>
        <end position="567"/>
    </location>
</feature>
<evidence type="ECO:0000256" key="2">
    <source>
        <dbReference type="ARBA" id="ARBA00022679"/>
    </source>
</evidence>
<evidence type="ECO:0000256" key="7">
    <source>
        <dbReference type="ARBA" id="ARBA00048312"/>
    </source>
</evidence>
<dbReference type="GO" id="GO:0005524">
    <property type="term" value="F:ATP binding"/>
    <property type="evidence" value="ECO:0007669"/>
    <property type="project" value="UniProtKB-UniRule"/>
</dbReference>
<dbReference type="InterPro" id="IPR050117">
    <property type="entry name" value="MAPK"/>
</dbReference>
<feature type="non-terminal residue" evidence="12">
    <location>
        <position position="1"/>
    </location>
</feature>
<name>A0AA36DFJ4_9BILA</name>
<dbReference type="Gene3D" id="3.30.200.20">
    <property type="entry name" value="Phosphorylase Kinase, domain 1"/>
    <property type="match status" value="1"/>
</dbReference>
<feature type="domain" description="Protein kinase" evidence="11">
    <location>
        <begin position="23"/>
        <end position="317"/>
    </location>
</feature>
<dbReference type="Pfam" id="PF00069">
    <property type="entry name" value="Pkinase"/>
    <property type="match status" value="1"/>
</dbReference>
<dbReference type="Gene3D" id="1.10.510.10">
    <property type="entry name" value="Transferase(Phosphotransferase) domain 1"/>
    <property type="match status" value="1"/>
</dbReference>
<evidence type="ECO:0000313" key="12">
    <source>
        <dbReference type="EMBL" id="CAJ0586764.1"/>
    </source>
</evidence>
<dbReference type="GO" id="GO:0004707">
    <property type="term" value="F:MAP kinase activity"/>
    <property type="evidence" value="ECO:0007669"/>
    <property type="project" value="UniProtKB-EC"/>
</dbReference>
<keyword evidence="2 9" id="KW-0808">Transferase</keyword>
<keyword evidence="4 9" id="KW-0418">Kinase</keyword>
<feature type="compositionally biased region" description="Polar residues" evidence="10">
    <location>
        <begin position="412"/>
        <end position="422"/>
    </location>
</feature>
<reference evidence="12" key="1">
    <citation type="submission" date="2023-06" db="EMBL/GenBank/DDBJ databases">
        <authorList>
            <person name="Delattre M."/>
        </authorList>
    </citation>
    <scope>NUCLEOTIDE SEQUENCE</scope>
    <source>
        <strain evidence="12">AF72</strain>
    </source>
</reference>
<comment type="catalytic activity">
    <reaction evidence="7">
        <text>L-seryl-[protein] + ATP = O-phospho-L-seryl-[protein] + ADP + H(+)</text>
        <dbReference type="Rhea" id="RHEA:17989"/>
        <dbReference type="Rhea" id="RHEA-COMP:9863"/>
        <dbReference type="Rhea" id="RHEA-COMP:11604"/>
        <dbReference type="ChEBI" id="CHEBI:15378"/>
        <dbReference type="ChEBI" id="CHEBI:29999"/>
        <dbReference type="ChEBI" id="CHEBI:30616"/>
        <dbReference type="ChEBI" id="CHEBI:83421"/>
        <dbReference type="ChEBI" id="CHEBI:456216"/>
        <dbReference type="EC" id="2.7.11.24"/>
    </reaction>
</comment>
<dbReference type="AlphaFoldDB" id="A0AA36DFJ4"/>
<dbReference type="EC" id="2.7.11.24" evidence="9"/>
<feature type="compositionally biased region" description="Low complexity" evidence="10">
    <location>
        <begin position="440"/>
        <end position="452"/>
    </location>
</feature>
<feature type="compositionally biased region" description="Low complexity" evidence="10">
    <location>
        <begin position="471"/>
        <end position="483"/>
    </location>
</feature>
<evidence type="ECO:0000256" key="10">
    <source>
        <dbReference type="SAM" id="MobiDB-lite"/>
    </source>
</evidence>
<dbReference type="EMBL" id="CATQJA010002709">
    <property type="protein sequence ID" value="CAJ0586764.1"/>
    <property type="molecule type" value="Genomic_DNA"/>
</dbReference>
<evidence type="ECO:0000256" key="4">
    <source>
        <dbReference type="ARBA" id="ARBA00022777"/>
    </source>
</evidence>
<keyword evidence="1 9" id="KW-0723">Serine/threonine-protein kinase</keyword>
<comment type="similarity">
    <text evidence="9">Belongs to the protein kinase superfamily. Ser/Thr protein kinase family. MAP kinase subfamily.</text>
</comment>
<dbReference type="GO" id="GO:0005737">
    <property type="term" value="C:cytoplasm"/>
    <property type="evidence" value="ECO:0007669"/>
    <property type="project" value="UniProtKB-ARBA"/>
</dbReference>
<evidence type="ECO:0000256" key="6">
    <source>
        <dbReference type="ARBA" id="ARBA00047592"/>
    </source>
</evidence>
<evidence type="ECO:0000256" key="3">
    <source>
        <dbReference type="ARBA" id="ARBA00022741"/>
    </source>
</evidence>
<keyword evidence="5 8" id="KW-0067">ATP-binding</keyword>
<dbReference type="InterPro" id="IPR008271">
    <property type="entry name" value="Ser/Thr_kinase_AS"/>
</dbReference>
<evidence type="ECO:0000256" key="8">
    <source>
        <dbReference type="PROSITE-ProRule" id="PRU10141"/>
    </source>
</evidence>
<proteinExistence type="inferred from homology"/>
<evidence type="ECO:0000256" key="1">
    <source>
        <dbReference type="ARBA" id="ARBA00022527"/>
    </source>
</evidence>
<keyword evidence="9" id="KW-0460">Magnesium</keyword>
<dbReference type="InterPro" id="IPR011009">
    <property type="entry name" value="Kinase-like_dom_sf"/>
</dbReference>
<dbReference type="PROSITE" id="PS00107">
    <property type="entry name" value="PROTEIN_KINASE_ATP"/>
    <property type="match status" value="1"/>
</dbReference>
<feature type="region of interest" description="Disordered" evidence="10">
    <location>
        <begin position="404"/>
        <end position="485"/>
    </location>
</feature>
<evidence type="ECO:0000313" key="13">
    <source>
        <dbReference type="Proteomes" id="UP001177023"/>
    </source>
</evidence>
<organism evidence="12 13">
    <name type="scientific">Mesorhabditis spiculigera</name>
    <dbReference type="NCBI Taxonomy" id="96644"/>
    <lineage>
        <taxon>Eukaryota</taxon>
        <taxon>Metazoa</taxon>
        <taxon>Ecdysozoa</taxon>
        <taxon>Nematoda</taxon>
        <taxon>Chromadorea</taxon>
        <taxon>Rhabditida</taxon>
        <taxon>Rhabditina</taxon>
        <taxon>Rhabditomorpha</taxon>
        <taxon>Rhabditoidea</taxon>
        <taxon>Rhabditidae</taxon>
        <taxon>Mesorhabditinae</taxon>
        <taxon>Mesorhabditis</taxon>
    </lineage>
</organism>
<dbReference type="PANTHER" id="PTHR24055">
    <property type="entry name" value="MITOGEN-ACTIVATED PROTEIN KINASE"/>
    <property type="match status" value="1"/>
</dbReference>
<dbReference type="PROSITE" id="PS00108">
    <property type="entry name" value="PROTEIN_KINASE_ST"/>
    <property type="match status" value="1"/>
</dbReference>
<feature type="compositionally biased region" description="Basic and acidic residues" evidence="10">
    <location>
        <begin position="525"/>
        <end position="537"/>
    </location>
</feature>
<dbReference type="PROSITE" id="PS01351">
    <property type="entry name" value="MAPK"/>
    <property type="match status" value="1"/>
</dbReference>
<keyword evidence="3 8" id="KW-0547">Nucleotide-binding</keyword>
<feature type="region of interest" description="Disordered" evidence="10">
    <location>
        <begin position="355"/>
        <end position="385"/>
    </location>
</feature>
<comment type="catalytic activity">
    <reaction evidence="6 9">
        <text>L-threonyl-[protein] + ATP = O-phospho-L-threonyl-[protein] + ADP + H(+)</text>
        <dbReference type="Rhea" id="RHEA:46608"/>
        <dbReference type="Rhea" id="RHEA-COMP:11060"/>
        <dbReference type="Rhea" id="RHEA-COMP:11605"/>
        <dbReference type="ChEBI" id="CHEBI:15378"/>
        <dbReference type="ChEBI" id="CHEBI:30013"/>
        <dbReference type="ChEBI" id="CHEBI:30616"/>
        <dbReference type="ChEBI" id="CHEBI:61977"/>
        <dbReference type="ChEBI" id="CHEBI:456216"/>
        <dbReference type="EC" id="2.7.11.24"/>
    </reaction>
</comment>
<dbReference type="CDD" id="cd07834">
    <property type="entry name" value="STKc_MAPK"/>
    <property type="match status" value="1"/>
</dbReference>
<dbReference type="PROSITE" id="PS50011">
    <property type="entry name" value="PROTEIN_KINASE_DOM"/>
    <property type="match status" value="1"/>
</dbReference>
<dbReference type="SUPFAM" id="SSF56112">
    <property type="entry name" value="Protein kinase-like (PK-like)"/>
    <property type="match status" value="1"/>
</dbReference>
<sequence length="567" mass="63423">MGTLADLQEARLGEQFRLEGTPYRTVENIGRGAYGVVCKALDTALNRHVAIKRIPRAFTAVTLAKRTLREVRILRDLAHENIVPVLDMFTAQGHRGRDIYLVLDLMEADLHEIIHGGQPLCDEHHSYFLYQILRGLKYIHSVGIVHRDLKPSNIFVNSDCLLKIGDFGMARSIDQLQEPGNGMTQYVSTRWYRAPELLFSMIDYDTKVDIWSAGCILGELITRKQLFPGRDSKCQVKLIVHYLGPPPRQIRERITSEVVKRWIDDCGRPEGIPWDRILDPFGRNPVNPKAVDIFRNLLAVAPWDRWTAEEALAHPFFSSYHDKATEPVSFDAEAIERLNAEELVEALDQEARHFETLRGPYNTRPIEDVSEELGQPGYKDEPSTSEDHYAALETPGIVRASEATEAEAGPSTKFTQIRQKASASDDEDDDEPDGTLTPVAHSSASSTASGHTVRGGPSQDENPSSGPPKLAAGSRSAPAGPAGISTALGRQLLKRALEQKIQEKEQMLRDALKLAYSQQNKRRRKSEEHEGDHRDTADVGGFKVYDNGSSATNIRKYSGDERDENKR</sequence>
<gene>
    <name evidence="12" type="ORF">MSPICULIGERA_LOCUS24752</name>
</gene>
<dbReference type="FunFam" id="3.30.200.20:FF:000553">
    <property type="entry name" value="Mitogen-activated protein kinase"/>
    <property type="match status" value="1"/>
</dbReference>
<comment type="cofactor">
    <cofactor evidence="9">
        <name>Mg(2+)</name>
        <dbReference type="ChEBI" id="CHEBI:18420"/>
    </cofactor>
</comment>
<evidence type="ECO:0000256" key="9">
    <source>
        <dbReference type="RuleBase" id="RU361165"/>
    </source>
</evidence>
<evidence type="ECO:0000256" key="5">
    <source>
        <dbReference type="ARBA" id="ARBA00022840"/>
    </source>
</evidence>
<dbReference type="SMART" id="SM00220">
    <property type="entry name" value="S_TKc"/>
    <property type="match status" value="1"/>
</dbReference>
<dbReference type="FunFam" id="1.10.510.10:FF:000624">
    <property type="entry name" value="Mitogen-activated protein kinase"/>
    <property type="match status" value="1"/>
</dbReference>
<feature type="compositionally biased region" description="Acidic residues" evidence="10">
    <location>
        <begin position="424"/>
        <end position="433"/>
    </location>
</feature>
<protein>
    <recommendedName>
        <fullName evidence="9">Mitogen-activated protein kinase</fullName>
        <ecNumber evidence="9">2.7.11.24</ecNumber>
    </recommendedName>
</protein>
<feature type="compositionally biased region" description="Basic and acidic residues" evidence="10">
    <location>
        <begin position="557"/>
        <end position="567"/>
    </location>
</feature>
<accession>A0AA36DFJ4</accession>
<evidence type="ECO:0000259" key="11">
    <source>
        <dbReference type="PROSITE" id="PS50011"/>
    </source>
</evidence>
<dbReference type="InterPro" id="IPR000719">
    <property type="entry name" value="Prot_kinase_dom"/>
</dbReference>
<comment type="activity regulation">
    <text evidence="9">Activated by threonine and tyrosine phosphorylation.</text>
</comment>
<comment type="caution">
    <text evidence="12">The sequence shown here is derived from an EMBL/GenBank/DDBJ whole genome shotgun (WGS) entry which is preliminary data.</text>
</comment>
<dbReference type="InterPro" id="IPR003527">
    <property type="entry name" value="MAP_kinase_CS"/>
</dbReference>